<feature type="coiled-coil region" evidence="2">
    <location>
        <begin position="348"/>
        <end position="438"/>
    </location>
</feature>
<dbReference type="SUPFAM" id="SSF57997">
    <property type="entry name" value="Tropomyosin"/>
    <property type="match status" value="1"/>
</dbReference>
<feature type="compositionally biased region" description="Acidic residues" evidence="3">
    <location>
        <begin position="251"/>
        <end position="260"/>
    </location>
</feature>
<reference evidence="4 5" key="1">
    <citation type="journal article" date="2014" name="Front. Microbiol.">
        <title>Population and genomic analysis of the genus Halorubrum.</title>
        <authorList>
            <person name="Fullmer M.S."/>
            <person name="Soucy S.M."/>
            <person name="Swithers K.S."/>
            <person name="Makkay A.M."/>
            <person name="Wheeler R."/>
            <person name="Ventosa A."/>
            <person name="Gogarten J.P."/>
            <person name="Papke R.T."/>
        </authorList>
    </citation>
    <scope>NUCLEOTIDE SEQUENCE [LARGE SCALE GENOMIC DNA]</scope>
    <source>
        <strain evidence="4 5">Cb34</strain>
    </source>
</reference>
<evidence type="ECO:0000256" key="2">
    <source>
        <dbReference type="SAM" id="Coils"/>
    </source>
</evidence>
<dbReference type="Gene3D" id="1.20.5.340">
    <property type="match status" value="2"/>
</dbReference>
<dbReference type="OrthoDB" id="242713at2157"/>
<feature type="region of interest" description="Disordered" evidence="3">
    <location>
        <begin position="143"/>
        <end position="282"/>
    </location>
</feature>
<feature type="compositionally biased region" description="Low complexity" evidence="3">
    <location>
        <begin position="231"/>
        <end position="240"/>
    </location>
</feature>
<evidence type="ECO:0000256" key="1">
    <source>
        <dbReference type="ARBA" id="ARBA00023054"/>
    </source>
</evidence>
<dbReference type="EMBL" id="NHPJ01000093">
    <property type="protein sequence ID" value="OYR56168.1"/>
    <property type="molecule type" value="Genomic_DNA"/>
</dbReference>
<name>A0A256IHX4_9EURY</name>
<proteinExistence type="predicted"/>
<feature type="compositionally biased region" description="Acidic residues" evidence="3">
    <location>
        <begin position="176"/>
        <end position="203"/>
    </location>
</feature>
<accession>A0A256IHX4</accession>
<dbReference type="AlphaFoldDB" id="A0A256IHX4"/>
<dbReference type="PANTHER" id="PTHR32114:SF2">
    <property type="entry name" value="ABC TRANSPORTER ABCH.3"/>
    <property type="match status" value="1"/>
</dbReference>
<evidence type="ECO:0000256" key="3">
    <source>
        <dbReference type="SAM" id="MobiDB-lite"/>
    </source>
</evidence>
<organism evidence="4 5">
    <name type="scientific">Halorubrum halodurans</name>
    <dbReference type="NCBI Taxonomy" id="1383851"/>
    <lineage>
        <taxon>Archaea</taxon>
        <taxon>Methanobacteriati</taxon>
        <taxon>Methanobacteriota</taxon>
        <taxon>Stenosarchaea group</taxon>
        <taxon>Halobacteria</taxon>
        <taxon>Halobacteriales</taxon>
        <taxon>Haloferacaceae</taxon>
        <taxon>Halorubrum</taxon>
    </lineage>
</organism>
<dbReference type="SUPFAM" id="SSF46966">
    <property type="entry name" value="Spectrin repeat"/>
    <property type="match status" value="1"/>
</dbReference>
<feature type="compositionally biased region" description="Low complexity" evidence="3">
    <location>
        <begin position="271"/>
        <end position="282"/>
    </location>
</feature>
<comment type="caution">
    <text evidence="4">The sequence shown here is derived from an EMBL/GenBank/DDBJ whole genome shotgun (WGS) entry which is preliminary data.</text>
</comment>
<sequence length="571" mass="61577">MNERTAEATTTVEEDGVRVEKSFTDDAFPVPAVMFAIVSRRENAVRVRIVDRIPEEFPMDRIGFHPDYESENWTAYKDHRVEFERVLEPGESVETVFGIRDDDPDLEEFLGTPVIEHVPVGEEIGDVLGAGETDAVREVLSGDRATLPGMENAPADAENAPVDAEDAPDRTTSTAEADETEKADEGETDPLLDDPAVETDADEREGSSADDREPDEDDAAEGVEAGPEPRPVAAETAAAVTRREDASTSEAEPDDSDAEPEGPGAEPDTDGVPASAEGGVAAALAEEIRSGRVAEDDMEVLRSELDVGVPRSVDVRISRLQSSVADIEAYADALAEFIDEEGTAREILDGLDARVDDLEATVDDVDTRLAAGERAHGELADDVEAVETTVDEVEASVETIESTADELSDTVEAVEDDVAAVREDVDEVEATVDDLDDTVSAVQATAHGLEETVEGVAGDVTALEADLAGLDDALDDVDDDVETLYEEVDDAAAGVERTDGRIDDVEERLGRFDEEFDDLWDDLAEVDSRLTDIEGRIGDDFEDVEAELEAIQDHLEELEAFRKRLNEAFGP</sequence>
<evidence type="ECO:0008006" key="6">
    <source>
        <dbReference type="Google" id="ProtNLM"/>
    </source>
</evidence>
<dbReference type="RefSeq" id="WP_094532534.1">
    <property type="nucleotide sequence ID" value="NZ_NHPJ01000093.1"/>
</dbReference>
<dbReference type="Proteomes" id="UP000216308">
    <property type="component" value="Unassembled WGS sequence"/>
</dbReference>
<gene>
    <name evidence="4" type="ORF">DJ70_09975</name>
</gene>
<keyword evidence="1 2" id="KW-0175">Coiled coil</keyword>
<keyword evidence="5" id="KW-1185">Reference proteome</keyword>
<protein>
    <recommendedName>
        <fullName evidence="6">t-SNARE coiled-coil homology domain-containing protein</fullName>
    </recommendedName>
</protein>
<dbReference type="PANTHER" id="PTHR32114">
    <property type="entry name" value="ABC TRANSPORTER ABCH.3"/>
    <property type="match status" value="1"/>
</dbReference>
<feature type="coiled-coil region" evidence="2">
    <location>
        <begin position="541"/>
        <end position="568"/>
    </location>
</feature>
<dbReference type="Gene3D" id="1.20.1480.30">
    <property type="entry name" value="Designed four-helix bundle protein"/>
    <property type="match status" value="1"/>
</dbReference>
<evidence type="ECO:0000313" key="5">
    <source>
        <dbReference type="Proteomes" id="UP000216308"/>
    </source>
</evidence>
<feature type="compositionally biased region" description="Acidic residues" evidence="3">
    <location>
        <begin position="212"/>
        <end position="221"/>
    </location>
</feature>
<evidence type="ECO:0000313" key="4">
    <source>
        <dbReference type="EMBL" id="OYR56168.1"/>
    </source>
</evidence>